<dbReference type="SUPFAM" id="SSF50729">
    <property type="entry name" value="PH domain-like"/>
    <property type="match status" value="1"/>
</dbReference>
<evidence type="ECO:0000256" key="4">
    <source>
        <dbReference type="ARBA" id="ARBA00022490"/>
    </source>
</evidence>
<comment type="subcellular location">
    <subcellularLocation>
        <location evidence="1">Cytoplasm</location>
    </subcellularLocation>
</comment>
<dbReference type="Gene3D" id="2.30.30.40">
    <property type="entry name" value="SH3 Domains"/>
    <property type="match status" value="1"/>
</dbReference>
<keyword evidence="10" id="KW-1185">Reference proteome</keyword>
<feature type="region of interest" description="Disordered" evidence="6">
    <location>
        <begin position="308"/>
        <end position="332"/>
    </location>
</feature>
<dbReference type="PANTHER" id="PTHR47437:SF4">
    <property type="entry name" value="JNK-INTERACTING PROTEIN 1-LIKE PROTEIN"/>
    <property type="match status" value="1"/>
</dbReference>
<evidence type="ECO:0000256" key="6">
    <source>
        <dbReference type="SAM" id="MobiDB-lite"/>
    </source>
</evidence>
<keyword evidence="4" id="KW-0963">Cytoplasm</keyword>
<evidence type="ECO:0000259" key="7">
    <source>
        <dbReference type="PROSITE" id="PS01179"/>
    </source>
</evidence>
<dbReference type="GO" id="GO:0005737">
    <property type="term" value="C:cytoplasm"/>
    <property type="evidence" value="ECO:0007669"/>
    <property type="project" value="UniProtKB-SubCell"/>
</dbReference>
<evidence type="ECO:0000256" key="2">
    <source>
        <dbReference type="ARBA" id="ARBA00009866"/>
    </source>
</evidence>
<accession>A0AAD9KWX4</accession>
<dbReference type="InterPro" id="IPR001452">
    <property type="entry name" value="SH3_domain"/>
</dbReference>
<reference evidence="9" key="1">
    <citation type="journal article" date="2023" name="Mol. Biol. Evol.">
        <title>Third-Generation Sequencing Reveals the Adaptive Role of the Epigenome in Three Deep-Sea Polychaetes.</title>
        <authorList>
            <person name="Perez M."/>
            <person name="Aroh O."/>
            <person name="Sun Y."/>
            <person name="Lan Y."/>
            <person name="Juniper S.K."/>
            <person name="Young C.R."/>
            <person name="Angers B."/>
            <person name="Qian P.Y."/>
        </authorList>
    </citation>
    <scope>NUCLEOTIDE SEQUENCE</scope>
    <source>
        <strain evidence="9">R07B-5</strain>
    </source>
</reference>
<dbReference type="InterPro" id="IPR011993">
    <property type="entry name" value="PH-like_dom_sf"/>
</dbReference>
<feature type="domain" description="PID" evidence="7">
    <location>
        <begin position="429"/>
        <end position="546"/>
    </location>
</feature>
<feature type="region of interest" description="Disordered" evidence="6">
    <location>
        <begin position="49"/>
        <end position="79"/>
    </location>
</feature>
<proteinExistence type="inferred from homology"/>
<evidence type="ECO:0000256" key="5">
    <source>
        <dbReference type="PROSITE-ProRule" id="PRU00192"/>
    </source>
</evidence>
<feature type="compositionally biased region" description="Polar residues" evidence="6">
    <location>
        <begin position="177"/>
        <end position="188"/>
    </location>
</feature>
<comment type="caution">
    <text evidence="9">The sequence shown here is derived from an EMBL/GenBank/DDBJ whole genome shotgun (WGS) entry which is preliminary data.</text>
</comment>
<evidence type="ECO:0000313" key="10">
    <source>
        <dbReference type="Proteomes" id="UP001209878"/>
    </source>
</evidence>
<organism evidence="9 10">
    <name type="scientific">Ridgeia piscesae</name>
    <name type="common">Tubeworm</name>
    <dbReference type="NCBI Taxonomy" id="27915"/>
    <lineage>
        <taxon>Eukaryota</taxon>
        <taxon>Metazoa</taxon>
        <taxon>Spiralia</taxon>
        <taxon>Lophotrochozoa</taxon>
        <taxon>Annelida</taxon>
        <taxon>Polychaeta</taxon>
        <taxon>Sedentaria</taxon>
        <taxon>Canalipalpata</taxon>
        <taxon>Sabellida</taxon>
        <taxon>Siboglinidae</taxon>
        <taxon>Ridgeia</taxon>
    </lineage>
</organism>
<dbReference type="SMART" id="SM00326">
    <property type="entry name" value="SH3"/>
    <property type="match status" value="1"/>
</dbReference>
<dbReference type="EMBL" id="JAODUO010000550">
    <property type="protein sequence ID" value="KAK2178273.1"/>
    <property type="molecule type" value="Genomic_DNA"/>
</dbReference>
<name>A0AAD9KWX4_RIDPI</name>
<evidence type="ECO:0008006" key="11">
    <source>
        <dbReference type="Google" id="ProtNLM"/>
    </source>
</evidence>
<dbReference type="GO" id="GO:0046328">
    <property type="term" value="P:regulation of JNK cascade"/>
    <property type="evidence" value="ECO:0007669"/>
    <property type="project" value="InterPro"/>
</dbReference>
<dbReference type="PROSITE" id="PS50002">
    <property type="entry name" value="SH3"/>
    <property type="match status" value="1"/>
</dbReference>
<dbReference type="Gene3D" id="2.30.29.30">
    <property type="entry name" value="Pleckstrin-homology domain (PH domain)/Phosphotyrosine-binding domain (PTB)"/>
    <property type="match status" value="1"/>
</dbReference>
<dbReference type="InterPro" id="IPR047178">
    <property type="entry name" value="JIP1_scaffold"/>
</dbReference>
<dbReference type="GO" id="GO:0008432">
    <property type="term" value="F:JUN kinase binding"/>
    <property type="evidence" value="ECO:0007669"/>
    <property type="project" value="TreeGrafter"/>
</dbReference>
<dbReference type="PROSITE" id="PS01179">
    <property type="entry name" value="PID"/>
    <property type="match status" value="1"/>
</dbReference>
<evidence type="ECO:0000256" key="3">
    <source>
        <dbReference type="ARBA" id="ARBA00022443"/>
    </source>
</evidence>
<keyword evidence="3 5" id="KW-0728">SH3 domain</keyword>
<dbReference type="SMART" id="SM00462">
    <property type="entry name" value="PTB"/>
    <property type="match status" value="1"/>
</dbReference>
<feature type="compositionally biased region" description="Basic and acidic residues" evidence="6">
    <location>
        <begin position="99"/>
        <end position="119"/>
    </location>
</feature>
<dbReference type="PANTHER" id="PTHR47437">
    <property type="entry name" value="JNK-INTERACTING PROTEIN 1-LIKE PROTEIN"/>
    <property type="match status" value="1"/>
</dbReference>
<dbReference type="Pfam" id="PF00018">
    <property type="entry name" value="SH3_1"/>
    <property type="match status" value="1"/>
</dbReference>
<feature type="region of interest" description="Disordered" evidence="6">
    <location>
        <begin position="99"/>
        <end position="121"/>
    </location>
</feature>
<sequence>MDVVAILRTTTNSQTFRKCFLTRPDFLRLAHDVGIDGFCNDGFGSESGSMKIPYSPPQATSPPNLPGSSGSVLSRHDSAYSSSNGLDMLEYLSGDNDNRLQYDNRKNEYGDHTQEDTKRGGFSSTEDILLHINEDVIRSCQKYVDEVQACVNHNQQTQKHAKRRRRPRKLPQIPLSPATTVKTAPVQTQSPVNSVSLAEELHCADFTFQPSPDDDRHYPKARRVYVPPSLNSLGSPEDIDTIEPDACSSSGFSHSEAPAIKQELCPTVESEDERLRRRATPREKAILDNLEKTQFVGAATVRLPGHYLGDQTSSPTRCDKLTSSAPQPFDKEDTSKSCDSVVTLTCSTVNVDDLEVTHRGCHKFIPRHSDEIFIQIGDPIYVEAEHEDLWCQGINLRSKQRGIFPAVCATDLSFFESQEAGAGPSSTRYYVKYLGSVEVKHHKGTDVLCQAIHKKDTPSSLDSITQRLAKLLSKERGIGEGVKHFFSFKNVSFCGCHPHNDSYFAFITKHPLEMKFACHVFLGEDSTKCIADTLGKAFRRYYQQYMAFSHPTEDIYLE</sequence>
<dbReference type="GO" id="GO:0005078">
    <property type="term" value="F:MAP-kinase scaffold activity"/>
    <property type="evidence" value="ECO:0007669"/>
    <property type="project" value="TreeGrafter"/>
</dbReference>
<feature type="compositionally biased region" description="Basic residues" evidence="6">
    <location>
        <begin position="159"/>
        <end position="169"/>
    </location>
</feature>
<dbReference type="FunFam" id="2.30.30.40:FF:000032">
    <property type="entry name" value="Putative C-Jun-amino-terminal kinase-interacting protein 2"/>
    <property type="match status" value="1"/>
</dbReference>
<protein>
    <recommendedName>
        <fullName evidence="11">JNK-interacting protein 1</fullName>
    </recommendedName>
</protein>
<feature type="compositionally biased region" description="Pro residues" evidence="6">
    <location>
        <begin position="54"/>
        <end position="65"/>
    </location>
</feature>
<feature type="domain" description="SH3" evidence="8">
    <location>
        <begin position="353"/>
        <end position="414"/>
    </location>
</feature>
<dbReference type="Proteomes" id="UP001209878">
    <property type="component" value="Unassembled WGS sequence"/>
</dbReference>
<dbReference type="Pfam" id="PF00640">
    <property type="entry name" value="PID"/>
    <property type="match status" value="1"/>
</dbReference>
<evidence type="ECO:0000256" key="1">
    <source>
        <dbReference type="ARBA" id="ARBA00004496"/>
    </source>
</evidence>
<evidence type="ECO:0000259" key="8">
    <source>
        <dbReference type="PROSITE" id="PS50002"/>
    </source>
</evidence>
<feature type="compositionally biased region" description="Polar residues" evidence="6">
    <location>
        <begin position="310"/>
        <end position="326"/>
    </location>
</feature>
<dbReference type="GO" id="GO:0007254">
    <property type="term" value="P:JNK cascade"/>
    <property type="evidence" value="ECO:0007669"/>
    <property type="project" value="TreeGrafter"/>
</dbReference>
<gene>
    <name evidence="9" type="ORF">NP493_550g04018</name>
</gene>
<comment type="similarity">
    <text evidence="2">Belongs to the JIP scaffold family.</text>
</comment>
<feature type="region of interest" description="Disordered" evidence="6">
    <location>
        <begin position="154"/>
        <end position="188"/>
    </location>
</feature>
<dbReference type="CDD" id="cd11801">
    <property type="entry name" value="SH3_JIP1_like"/>
    <property type="match status" value="1"/>
</dbReference>
<dbReference type="AlphaFoldDB" id="A0AAD9KWX4"/>
<evidence type="ECO:0000313" key="9">
    <source>
        <dbReference type="EMBL" id="KAK2178273.1"/>
    </source>
</evidence>
<dbReference type="InterPro" id="IPR006020">
    <property type="entry name" value="PTB/PI_dom"/>
</dbReference>